<dbReference type="Pfam" id="PF00672">
    <property type="entry name" value="HAMP"/>
    <property type="match status" value="1"/>
</dbReference>
<evidence type="ECO:0000256" key="13">
    <source>
        <dbReference type="ARBA" id="ARBA00023012"/>
    </source>
</evidence>
<organism evidence="19 20">
    <name type="scientific">Flavobacterium omnivorum</name>
    <dbReference type="NCBI Taxonomy" id="178355"/>
    <lineage>
        <taxon>Bacteria</taxon>
        <taxon>Pseudomonadati</taxon>
        <taxon>Bacteroidota</taxon>
        <taxon>Flavobacteriia</taxon>
        <taxon>Flavobacteriales</taxon>
        <taxon>Flavobacteriaceae</taxon>
        <taxon>Flavobacterium</taxon>
    </lineage>
</organism>
<protein>
    <recommendedName>
        <fullName evidence="4">histidine kinase</fullName>
        <ecNumber evidence="4">2.7.13.3</ecNumber>
    </recommendedName>
</protein>
<dbReference type="PROSITE" id="PS50109">
    <property type="entry name" value="HIS_KIN"/>
    <property type="match status" value="1"/>
</dbReference>
<feature type="domain" description="HAMP" evidence="18">
    <location>
        <begin position="167"/>
        <end position="219"/>
    </location>
</feature>
<gene>
    <name evidence="19" type="ORF">SAMN04488062_10919</name>
</gene>
<dbReference type="Pfam" id="PF02518">
    <property type="entry name" value="HATPase_c"/>
    <property type="match status" value="1"/>
</dbReference>
<keyword evidence="11" id="KW-0067">ATP-binding</keyword>
<dbReference type="SMART" id="SM00091">
    <property type="entry name" value="PAS"/>
    <property type="match status" value="1"/>
</dbReference>
<evidence type="ECO:0000256" key="6">
    <source>
        <dbReference type="ARBA" id="ARBA00022553"/>
    </source>
</evidence>
<keyword evidence="8 15" id="KW-0812">Transmembrane</keyword>
<keyword evidence="7" id="KW-0808">Transferase</keyword>
<keyword evidence="5" id="KW-1003">Cell membrane</keyword>
<dbReference type="CDD" id="cd00082">
    <property type="entry name" value="HisKA"/>
    <property type="match status" value="1"/>
</dbReference>
<dbReference type="InterPro" id="IPR036890">
    <property type="entry name" value="HATPase_C_sf"/>
</dbReference>
<evidence type="ECO:0000256" key="10">
    <source>
        <dbReference type="ARBA" id="ARBA00022777"/>
    </source>
</evidence>
<dbReference type="Gene3D" id="3.30.450.20">
    <property type="entry name" value="PAS domain"/>
    <property type="match status" value="1"/>
</dbReference>
<evidence type="ECO:0000259" key="18">
    <source>
        <dbReference type="PROSITE" id="PS50885"/>
    </source>
</evidence>
<dbReference type="InterPro" id="IPR003661">
    <property type="entry name" value="HisK_dim/P_dom"/>
</dbReference>
<feature type="transmembrane region" description="Helical" evidence="15">
    <location>
        <begin position="143"/>
        <end position="163"/>
    </location>
</feature>
<dbReference type="SUPFAM" id="SSF158472">
    <property type="entry name" value="HAMP domain-like"/>
    <property type="match status" value="1"/>
</dbReference>
<dbReference type="NCBIfam" id="TIGR00229">
    <property type="entry name" value="sensory_box"/>
    <property type="match status" value="1"/>
</dbReference>
<evidence type="ECO:0000256" key="14">
    <source>
        <dbReference type="ARBA" id="ARBA00023136"/>
    </source>
</evidence>
<dbReference type="SUPFAM" id="SSF55785">
    <property type="entry name" value="PYP-like sensor domain (PAS domain)"/>
    <property type="match status" value="1"/>
</dbReference>
<dbReference type="SUPFAM" id="SSF47384">
    <property type="entry name" value="Homodimeric domain of signal transducing histidine kinase"/>
    <property type="match status" value="1"/>
</dbReference>
<evidence type="ECO:0000256" key="5">
    <source>
        <dbReference type="ARBA" id="ARBA00022475"/>
    </source>
</evidence>
<dbReference type="InterPro" id="IPR013767">
    <property type="entry name" value="PAS_fold"/>
</dbReference>
<evidence type="ECO:0000256" key="11">
    <source>
        <dbReference type="ARBA" id="ARBA00022840"/>
    </source>
</evidence>
<dbReference type="SMART" id="SM00304">
    <property type="entry name" value="HAMP"/>
    <property type="match status" value="1"/>
</dbReference>
<keyword evidence="9" id="KW-0547">Nucleotide-binding</keyword>
<accession>A0A1G8D4D6</accession>
<sequence length="578" mass="65208">MKIKTKLNLGVGLLFLMIIILSLVAAFYIFSIKKDTENILRANYNTLEYSRNMLLSLDEINVDEEKAIIIFETNLRNQIANITESGEDKATYNLQKSFDLLVKNRTDESIKSQIRQDIFEIMKLNMTAIKAKSDIAKQTAKTANLWIAITGTLCFLIAFNLLVNLPNNIANPIKELTESIKAIANKNYSQRVHFMNHNEYGDLAKSFNTMAHKLEEYSNSNLHKLSFEKKRLETLINNMHDPIIGLDNEGIILFSNDEALKIMGLKSEEVIGKPASVVALTNDLMRSLIIKELEIYPGNSGKKPYLMKIFADGKESYFEKETVKITVKPTGEDQTIAIGEVLILRNITVFKELDFAKTNFIATVSHELKTPISSIKMSVQLLEKEQTGIINEEQHQLIESIKEDSQRLLKITGELLELSQLETGNIKLNIEKTSPYKIVSYAIEAVKVQAEQKNIELLVETENNVSDVRADSEKTAWVLINFLTNAIRYSSENSKILIELKSQNEQIIFQVRDAGKGIDYRYKTKVFDKYFQIPGSDKSGTGLGLAISKEFIEAQNGVIGVESQLGLGSTFYFNLGAV</sequence>
<keyword evidence="6" id="KW-0597">Phosphoprotein</keyword>
<keyword evidence="20" id="KW-1185">Reference proteome</keyword>
<dbReference type="InterPro" id="IPR000014">
    <property type="entry name" value="PAS"/>
</dbReference>
<dbReference type="PRINTS" id="PR00344">
    <property type="entry name" value="BCTRLSENSOR"/>
</dbReference>
<dbReference type="InterPro" id="IPR003594">
    <property type="entry name" value="HATPase_dom"/>
</dbReference>
<name>A0A1G8D4D6_9FLAO</name>
<dbReference type="GO" id="GO:0007234">
    <property type="term" value="P:osmosensory signaling via phosphorelay pathway"/>
    <property type="evidence" value="ECO:0007669"/>
    <property type="project" value="TreeGrafter"/>
</dbReference>
<dbReference type="CDD" id="cd00130">
    <property type="entry name" value="PAS"/>
    <property type="match status" value="1"/>
</dbReference>
<dbReference type="CDD" id="cd06225">
    <property type="entry name" value="HAMP"/>
    <property type="match status" value="1"/>
</dbReference>
<dbReference type="InterPro" id="IPR003660">
    <property type="entry name" value="HAMP_dom"/>
</dbReference>
<evidence type="ECO:0000256" key="12">
    <source>
        <dbReference type="ARBA" id="ARBA00022989"/>
    </source>
</evidence>
<evidence type="ECO:0000256" key="3">
    <source>
        <dbReference type="ARBA" id="ARBA00004236"/>
    </source>
</evidence>
<evidence type="ECO:0000256" key="9">
    <source>
        <dbReference type="ARBA" id="ARBA00022741"/>
    </source>
</evidence>
<dbReference type="STRING" id="178355.SAMN04488062_10919"/>
<keyword evidence="14 15" id="KW-0472">Membrane</keyword>
<keyword evidence="12 15" id="KW-1133">Transmembrane helix</keyword>
<keyword evidence="10" id="KW-0418">Kinase</keyword>
<dbReference type="InterPro" id="IPR036097">
    <property type="entry name" value="HisK_dim/P_sf"/>
</dbReference>
<dbReference type="Proteomes" id="UP000199274">
    <property type="component" value="Unassembled WGS sequence"/>
</dbReference>
<evidence type="ECO:0000259" key="16">
    <source>
        <dbReference type="PROSITE" id="PS50109"/>
    </source>
</evidence>
<feature type="domain" description="Histidine kinase" evidence="16">
    <location>
        <begin position="363"/>
        <end position="578"/>
    </location>
</feature>
<dbReference type="SMART" id="SM00387">
    <property type="entry name" value="HATPase_c"/>
    <property type="match status" value="1"/>
</dbReference>
<dbReference type="SUPFAM" id="SSF55874">
    <property type="entry name" value="ATPase domain of HSP90 chaperone/DNA topoisomerase II/histidine kinase"/>
    <property type="match status" value="1"/>
</dbReference>
<dbReference type="PROSITE" id="PS50112">
    <property type="entry name" value="PAS"/>
    <property type="match status" value="1"/>
</dbReference>
<dbReference type="EC" id="2.7.13.3" evidence="4"/>
<dbReference type="FunFam" id="3.30.565.10:FF:000023">
    <property type="entry name" value="PAS domain-containing sensor histidine kinase"/>
    <property type="match status" value="1"/>
</dbReference>
<keyword evidence="13" id="KW-0902">Two-component regulatory system</keyword>
<proteinExistence type="predicted"/>
<dbReference type="AlphaFoldDB" id="A0A1G8D4D6"/>
<evidence type="ECO:0000256" key="4">
    <source>
        <dbReference type="ARBA" id="ARBA00012438"/>
    </source>
</evidence>
<dbReference type="OrthoDB" id="9813151at2"/>
<dbReference type="GO" id="GO:0006355">
    <property type="term" value="P:regulation of DNA-templated transcription"/>
    <property type="evidence" value="ECO:0007669"/>
    <property type="project" value="InterPro"/>
</dbReference>
<dbReference type="GO" id="GO:0005886">
    <property type="term" value="C:plasma membrane"/>
    <property type="evidence" value="ECO:0007669"/>
    <property type="project" value="UniProtKB-SubCell"/>
</dbReference>
<dbReference type="SMART" id="SM00388">
    <property type="entry name" value="HisKA"/>
    <property type="match status" value="1"/>
</dbReference>
<dbReference type="InterPro" id="IPR035965">
    <property type="entry name" value="PAS-like_dom_sf"/>
</dbReference>
<comment type="subcellular location">
    <subcellularLocation>
        <location evidence="3">Cell membrane</location>
    </subcellularLocation>
    <subcellularLocation>
        <location evidence="2">Membrane</location>
        <topology evidence="2">Multi-pass membrane protein</topology>
    </subcellularLocation>
</comment>
<dbReference type="GO" id="GO:0000155">
    <property type="term" value="F:phosphorelay sensor kinase activity"/>
    <property type="evidence" value="ECO:0007669"/>
    <property type="project" value="InterPro"/>
</dbReference>
<evidence type="ECO:0000256" key="1">
    <source>
        <dbReference type="ARBA" id="ARBA00000085"/>
    </source>
</evidence>
<evidence type="ECO:0000256" key="15">
    <source>
        <dbReference type="SAM" id="Phobius"/>
    </source>
</evidence>
<dbReference type="GO" id="GO:0000156">
    <property type="term" value="F:phosphorelay response regulator activity"/>
    <property type="evidence" value="ECO:0007669"/>
    <property type="project" value="TreeGrafter"/>
</dbReference>
<evidence type="ECO:0000256" key="8">
    <source>
        <dbReference type="ARBA" id="ARBA00022692"/>
    </source>
</evidence>
<evidence type="ECO:0000256" key="7">
    <source>
        <dbReference type="ARBA" id="ARBA00022679"/>
    </source>
</evidence>
<dbReference type="PANTHER" id="PTHR42878">
    <property type="entry name" value="TWO-COMPONENT HISTIDINE KINASE"/>
    <property type="match status" value="1"/>
</dbReference>
<feature type="domain" description="PAS" evidence="17">
    <location>
        <begin position="228"/>
        <end position="273"/>
    </location>
</feature>
<dbReference type="Gene3D" id="6.10.340.10">
    <property type="match status" value="1"/>
</dbReference>
<evidence type="ECO:0000256" key="2">
    <source>
        <dbReference type="ARBA" id="ARBA00004141"/>
    </source>
</evidence>
<dbReference type="GO" id="GO:0030295">
    <property type="term" value="F:protein kinase activator activity"/>
    <property type="evidence" value="ECO:0007669"/>
    <property type="project" value="TreeGrafter"/>
</dbReference>
<dbReference type="PROSITE" id="PS50885">
    <property type="entry name" value="HAMP"/>
    <property type="match status" value="1"/>
</dbReference>
<dbReference type="RefSeq" id="WP_091257524.1">
    <property type="nucleotide sequence ID" value="NZ_FNDB01000009.1"/>
</dbReference>
<dbReference type="InterPro" id="IPR005467">
    <property type="entry name" value="His_kinase_dom"/>
</dbReference>
<evidence type="ECO:0000313" key="20">
    <source>
        <dbReference type="Proteomes" id="UP000199274"/>
    </source>
</evidence>
<dbReference type="Gene3D" id="3.30.565.10">
    <property type="entry name" value="Histidine kinase-like ATPase, C-terminal domain"/>
    <property type="match status" value="1"/>
</dbReference>
<dbReference type="Pfam" id="PF00989">
    <property type="entry name" value="PAS"/>
    <property type="match status" value="1"/>
</dbReference>
<dbReference type="InterPro" id="IPR050351">
    <property type="entry name" value="BphY/WalK/GraS-like"/>
</dbReference>
<dbReference type="PANTHER" id="PTHR42878:SF7">
    <property type="entry name" value="SENSOR HISTIDINE KINASE GLRK"/>
    <property type="match status" value="1"/>
</dbReference>
<dbReference type="InterPro" id="IPR004358">
    <property type="entry name" value="Sig_transdc_His_kin-like_C"/>
</dbReference>
<feature type="transmembrane region" description="Helical" evidence="15">
    <location>
        <begin position="12"/>
        <end position="31"/>
    </location>
</feature>
<dbReference type="EMBL" id="FNDB01000009">
    <property type="protein sequence ID" value="SDH52658.1"/>
    <property type="molecule type" value="Genomic_DNA"/>
</dbReference>
<dbReference type="GO" id="GO:0005524">
    <property type="term" value="F:ATP binding"/>
    <property type="evidence" value="ECO:0007669"/>
    <property type="project" value="UniProtKB-KW"/>
</dbReference>
<evidence type="ECO:0000259" key="17">
    <source>
        <dbReference type="PROSITE" id="PS50112"/>
    </source>
</evidence>
<comment type="catalytic activity">
    <reaction evidence="1">
        <text>ATP + protein L-histidine = ADP + protein N-phospho-L-histidine.</text>
        <dbReference type="EC" id="2.7.13.3"/>
    </reaction>
</comment>
<evidence type="ECO:0000313" key="19">
    <source>
        <dbReference type="EMBL" id="SDH52658.1"/>
    </source>
</evidence>
<dbReference type="Pfam" id="PF00512">
    <property type="entry name" value="HisKA"/>
    <property type="match status" value="1"/>
</dbReference>
<reference evidence="20" key="1">
    <citation type="submission" date="2016-10" db="EMBL/GenBank/DDBJ databases">
        <authorList>
            <person name="Varghese N."/>
            <person name="Submissions S."/>
        </authorList>
    </citation>
    <scope>NUCLEOTIDE SEQUENCE [LARGE SCALE GENOMIC DNA]</scope>
    <source>
        <strain evidence="20">CGMCC 1.2747</strain>
    </source>
</reference>
<dbReference type="Gene3D" id="1.10.287.130">
    <property type="match status" value="1"/>
</dbReference>